<name>K1MPB6_9FLAO</name>
<keyword evidence="2" id="KW-1185">Reference proteome</keyword>
<dbReference type="STRING" id="883096.HMPREF9699_00682"/>
<dbReference type="HOGENOM" id="CLU_109826_0_0_10"/>
<comment type="caution">
    <text evidence="1">The sequence shown here is derived from an EMBL/GenBank/DDBJ whole genome shotgun (WGS) entry which is preliminary data.</text>
</comment>
<evidence type="ECO:0000313" key="1">
    <source>
        <dbReference type="EMBL" id="EKB58024.1"/>
    </source>
</evidence>
<protein>
    <submittedName>
        <fullName evidence="1">Uncharacterized protein</fullName>
    </submittedName>
</protein>
<feature type="non-terminal residue" evidence="1">
    <location>
        <position position="1"/>
    </location>
</feature>
<gene>
    <name evidence="1" type="ORF">HMPREF9699_00682</name>
</gene>
<dbReference type="Proteomes" id="UP000006085">
    <property type="component" value="Unassembled WGS sequence"/>
</dbReference>
<sequence>LAAMGCRDREKEAQDQLPPITQTGANTAGCLVNGKVLIPKYFVGLSAPYAFPLTAHYYGNDGFEIYLGRRQPIYENLFIFIKGDKVGTYLLTNKYNPVSPSNSSTSIQYDRGNKTYHSDTNSGTITVTKYNYPIVSGVFSGVLYNKDDFNDKIEIKDGRFDINFNTLNK</sequence>
<evidence type="ECO:0000313" key="2">
    <source>
        <dbReference type="Proteomes" id="UP000006085"/>
    </source>
</evidence>
<dbReference type="EMBL" id="AGYA01000017">
    <property type="protein sequence ID" value="EKB58024.1"/>
    <property type="molecule type" value="Genomic_DNA"/>
</dbReference>
<dbReference type="eggNOG" id="ENOG50331JB">
    <property type="taxonomic scope" value="Bacteria"/>
</dbReference>
<dbReference type="OrthoDB" id="881763at2"/>
<dbReference type="RefSeq" id="WP_002662426.1">
    <property type="nucleotide sequence ID" value="NZ_JH932293.1"/>
</dbReference>
<dbReference type="PATRIC" id="fig|883096.3.peg.696"/>
<accession>K1MPB6</accession>
<dbReference type="InterPro" id="IPR032206">
    <property type="entry name" value="DUF5025"/>
</dbReference>
<dbReference type="Pfam" id="PF16428">
    <property type="entry name" value="DUF5025"/>
    <property type="match status" value="1"/>
</dbReference>
<dbReference type="AlphaFoldDB" id="K1MPB6"/>
<organism evidence="1 2">
    <name type="scientific">Bergeyella zoohelcum ATCC 43767</name>
    <dbReference type="NCBI Taxonomy" id="883096"/>
    <lineage>
        <taxon>Bacteria</taxon>
        <taxon>Pseudomonadati</taxon>
        <taxon>Bacteroidota</taxon>
        <taxon>Flavobacteriia</taxon>
        <taxon>Flavobacteriales</taxon>
        <taxon>Weeksellaceae</taxon>
        <taxon>Bergeyella</taxon>
    </lineage>
</organism>
<proteinExistence type="predicted"/>
<reference evidence="1 2" key="1">
    <citation type="submission" date="2012-07" db="EMBL/GenBank/DDBJ databases">
        <title>The Genome Sequence of Bergeyella zoohelcum ATCC 43767.</title>
        <authorList>
            <consortium name="The Broad Institute Genome Sequencing Platform"/>
            <person name="Earl A."/>
            <person name="Ward D."/>
            <person name="Feldgarden M."/>
            <person name="Gevers D."/>
            <person name="Huys G."/>
            <person name="Walker B."/>
            <person name="Young S.K."/>
            <person name="Zeng Q."/>
            <person name="Gargeya S."/>
            <person name="Fitzgerald M."/>
            <person name="Haas B."/>
            <person name="Abouelleil A."/>
            <person name="Alvarado L."/>
            <person name="Arachchi H.M."/>
            <person name="Berlin A.M."/>
            <person name="Chapman S.B."/>
            <person name="Goldberg J."/>
            <person name="Griggs A."/>
            <person name="Gujja S."/>
            <person name="Hansen M."/>
            <person name="Howarth C."/>
            <person name="Imamovic A."/>
            <person name="Larimer J."/>
            <person name="McCowen C."/>
            <person name="Montmayeur A."/>
            <person name="Murphy C."/>
            <person name="Neiman D."/>
            <person name="Pearson M."/>
            <person name="Priest M."/>
            <person name="Roberts A."/>
            <person name="Saif S."/>
            <person name="Shea T."/>
            <person name="Sisk P."/>
            <person name="Sykes S."/>
            <person name="Wortman J."/>
            <person name="Nusbaum C."/>
            <person name="Birren B."/>
        </authorList>
    </citation>
    <scope>NUCLEOTIDE SEQUENCE [LARGE SCALE GENOMIC DNA]</scope>
    <source>
        <strain evidence="1 2">ATCC 43767</strain>
    </source>
</reference>